<evidence type="ECO:0000256" key="4">
    <source>
        <dbReference type="ARBA" id="ARBA00023002"/>
    </source>
</evidence>
<name>A0A2H3JI60_WOLCO</name>
<keyword evidence="6" id="KW-1185">Reference proteome</keyword>
<accession>A0A2H3JI60</accession>
<comment type="similarity">
    <text evidence="1">Belongs to the FAD-binding monooxygenase family.</text>
</comment>
<dbReference type="Proteomes" id="UP000218811">
    <property type="component" value="Unassembled WGS sequence"/>
</dbReference>
<gene>
    <name evidence="5" type="ORF">WOLCODRAFT_159139</name>
</gene>
<dbReference type="InterPro" id="IPR036188">
    <property type="entry name" value="FAD/NAD-bd_sf"/>
</dbReference>
<dbReference type="GO" id="GO:0004499">
    <property type="term" value="F:N,N-dimethylaniline monooxygenase activity"/>
    <property type="evidence" value="ECO:0007669"/>
    <property type="project" value="InterPro"/>
</dbReference>
<keyword evidence="3" id="KW-0274">FAD</keyword>
<dbReference type="InterPro" id="IPR020946">
    <property type="entry name" value="Flavin_mOase-like"/>
</dbReference>
<evidence type="ECO:0000313" key="6">
    <source>
        <dbReference type="Proteomes" id="UP000218811"/>
    </source>
</evidence>
<dbReference type="Gene3D" id="3.50.50.60">
    <property type="entry name" value="FAD/NAD(P)-binding domain"/>
    <property type="match status" value="2"/>
</dbReference>
<dbReference type="PANTHER" id="PTHR42877:SF4">
    <property type="entry name" value="FAD_NAD(P)-BINDING DOMAIN-CONTAINING PROTEIN-RELATED"/>
    <property type="match status" value="1"/>
</dbReference>
<dbReference type="EMBL" id="KB468009">
    <property type="protein sequence ID" value="PCH39543.1"/>
    <property type="molecule type" value="Genomic_DNA"/>
</dbReference>
<reference evidence="5 6" key="1">
    <citation type="journal article" date="2012" name="Science">
        <title>The Paleozoic origin of enzymatic lignin decomposition reconstructed from 31 fungal genomes.</title>
        <authorList>
            <person name="Floudas D."/>
            <person name="Binder M."/>
            <person name="Riley R."/>
            <person name="Barry K."/>
            <person name="Blanchette R.A."/>
            <person name="Henrissat B."/>
            <person name="Martinez A.T."/>
            <person name="Otillar R."/>
            <person name="Spatafora J.W."/>
            <person name="Yadav J.S."/>
            <person name="Aerts A."/>
            <person name="Benoit I."/>
            <person name="Boyd A."/>
            <person name="Carlson A."/>
            <person name="Copeland A."/>
            <person name="Coutinho P.M."/>
            <person name="de Vries R.P."/>
            <person name="Ferreira P."/>
            <person name="Findley K."/>
            <person name="Foster B."/>
            <person name="Gaskell J."/>
            <person name="Glotzer D."/>
            <person name="Gorecki P."/>
            <person name="Heitman J."/>
            <person name="Hesse C."/>
            <person name="Hori C."/>
            <person name="Igarashi K."/>
            <person name="Jurgens J.A."/>
            <person name="Kallen N."/>
            <person name="Kersten P."/>
            <person name="Kohler A."/>
            <person name="Kuees U."/>
            <person name="Kumar T.K.A."/>
            <person name="Kuo A."/>
            <person name="LaButti K."/>
            <person name="Larrondo L.F."/>
            <person name="Lindquist E."/>
            <person name="Ling A."/>
            <person name="Lombard V."/>
            <person name="Lucas S."/>
            <person name="Lundell T."/>
            <person name="Martin R."/>
            <person name="McLaughlin D.J."/>
            <person name="Morgenstern I."/>
            <person name="Morin E."/>
            <person name="Murat C."/>
            <person name="Nagy L.G."/>
            <person name="Nolan M."/>
            <person name="Ohm R.A."/>
            <person name="Patyshakuliyeva A."/>
            <person name="Rokas A."/>
            <person name="Ruiz-Duenas F.J."/>
            <person name="Sabat G."/>
            <person name="Salamov A."/>
            <person name="Samejima M."/>
            <person name="Schmutz J."/>
            <person name="Slot J.C."/>
            <person name="St John F."/>
            <person name="Stenlid J."/>
            <person name="Sun H."/>
            <person name="Sun S."/>
            <person name="Syed K."/>
            <person name="Tsang A."/>
            <person name="Wiebenga A."/>
            <person name="Young D."/>
            <person name="Pisabarro A."/>
            <person name="Eastwood D.C."/>
            <person name="Martin F."/>
            <person name="Cullen D."/>
            <person name="Grigoriev I.V."/>
            <person name="Hibbett D.S."/>
        </authorList>
    </citation>
    <scope>NUCLEOTIDE SEQUENCE [LARGE SCALE GENOMIC DNA]</scope>
    <source>
        <strain evidence="5 6">MD-104</strain>
    </source>
</reference>
<sequence>MSAQSPNDRVELPPRVVIVGGGPGGIMCAIALGIQLNFDNYTIYEKADDFGGSWRDNTYPGCACDTPAHWYSFSTELHPAWSTTMAPQPELLAYWKSIADKHGLTAHTTFHTRVLSASWIPSRSCWEIELQDVRTGVTSTTNATAIISAAGLLDEPSFPSIPGLDKFKGIQFHSARWDHSVDFSNKRVAVIGNSASAAQFVPRLVKDTTTHVVQFCRTPNWFVYGPSPDYSPLLRWILAHIPLALRLFRTWVFIDLVAYIHRTAPPKYHKQLVPSYPFSCRRPIFDPGYLTCLHLPNVELNWDGISEIVEEGIRTRQGEVLKFDIMVAATGFITGRYTFAINGDHGQSLEDHSAKQPETGGVPVPSAYLGINVPGFPNLFFIGGPNTVTSNGSAVFTHEVEVDYIMQLLRPLLRQPARSCDRARAIEARQDAYEKWNAQLRAAMTSNSYTTCPSSWFRVNGRNFTLFPWSVVSFWWLMRRVQWQDYIVA</sequence>
<dbReference type="Pfam" id="PF00743">
    <property type="entry name" value="FMO-like"/>
    <property type="match status" value="1"/>
</dbReference>
<dbReference type="AlphaFoldDB" id="A0A2H3JI60"/>
<dbReference type="InterPro" id="IPR051209">
    <property type="entry name" value="FAD-bind_Monooxygenase_sf"/>
</dbReference>
<dbReference type="GO" id="GO:0050661">
    <property type="term" value="F:NADP binding"/>
    <property type="evidence" value="ECO:0007669"/>
    <property type="project" value="InterPro"/>
</dbReference>
<evidence type="ECO:0000313" key="5">
    <source>
        <dbReference type="EMBL" id="PCH39543.1"/>
    </source>
</evidence>
<evidence type="ECO:0000256" key="1">
    <source>
        <dbReference type="ARBA" id="ARBA00010139"/>
    </source>
</evidence>
<dbReference type="OrthoDB" id="74360at2759"/>
<dbReference type="PANTHER" id="PTHR42877">
    <property type="entry name" value="L-ORNITHINE N(5)-MONOOXYGENASE-RELATED"/>
    <property type="match status" value="1"/>
</dbReference>
<protein>
    <submittedName>
        <fullName evidence="5">FAD/NAD(P)-binding domain-containing protein</fullName>
    </submittedName>
</protein>
<dbReference type="OMA" id="DVASHFY"/>
<dbReference type="GO" id="GO:0050660">
    <property type="term" value="F:flavin adenine dinucleotide binding"/>
    <property type="evidence" value="ECO:0007669"/>
    <property type="project" value="InterPro"/>
</dbReference>
<keyword evidence="4" id="KW-0560">Oxidoreductase</keyword>
<evidence type="ECO:0000256" key="2">
    <source>
        <dbReference type="ARBA" id="ARBA00022630"/>
    </source>
</evidence>
<dbReference type="STRING" id="742152.A0A2H3JI60"/>
<evidence type="ECO:0000256" key="3">
    <source>
        <dbReference type="ARBA" id="ARBA00022827"/>
    </source>
</evidence>
<proteinExistence type="inferred from homology"/>
<dbReference type="SUPFAM" id="SSF51905">
    <property type="entry name" value="FAD/NAD(P)-binding domain"/>
    <property type="match status" value="1"/>
</dbReference>
<keyword evidence="2" id="KW-0285">Flavoprotein</keyword>
<organism evidence="5 6">
    <name type="scientific">Wolfiporia cocos (strain MD-104)</name>
    <name type="common">Brown rot fungus</name>
    <dbReference type="NCBI Taxonomy" id="742152"/>
    <lineage>
        <taxon>Eukaryota</taxon>
        <taxon>Fungi</taxon>
        <taxon>Dikarya</taxon>
        <taxon>Basidiomycota</taxon>
        <taxon>Agaricomycotina</taxon>
        <taxon>Agaricomycetes</taxon>
        <taxon>Polyporales</taxon>
        <taxon>Phaeolaceae</taxon>
        <taxon>Wolfiporia</taxon>
    </lineage>
</organism>